<name>A0A1T5BTN3_9SPHI</name>
<sequence>MKRLLWITAAVLVLLTLGTGLFFAHRQRQSYAVQVPRGAVSVVKVQVDGLVADVLWSQLWSPSPIKRDAERGGTYRFLRSGIGLAIPANLFLYQFADRPRVLFGVLRINDVGELQAFIRQQDWAYEAATPFSRVVSQHLVALHSADSIAFALCWEPGEQLAPVAEHLRGLLQGDQQEPLAASRFSELKNRKGHLNIMGQHALRLDFKRGEIAFSTDGAGDAAEFPSQLKTGNTGFLQLPAWCWSLMPPAWQSGGHTVSRDSLMRYISGKTCVQWRGATTQQDTVINYAYDDDFNPVEVREAVDRSVPALFGAISSDTKHLAAYLAAQGILDADLARIKPEVFPLFSLYTYADADKRLFFSTVQDAEKQLAAVGKGSGGGDFLYGYLDIVSATQQGVLPGRLEALLAPLSTIEIQGIRKADAEMVVHGRMTLPDESVNSLVQLIHSGALNWLP</sequence>
<protein>
    <submittedName>
        <fullName evidence="1">Uncharacterized protein</fullName>
    </submittedName>
</protein>
<dbReference type="OrthoDB" id="637901at2"/>
<keyword evidence="2" id="KW-1185">Reference proteome</keyword>
<evidence type="ECO:0000313" key="2">
    <source>
        <dbReference type="Proteomes" id="UP000190541"/>
    </source>
</evidence>
<evidence type="ECO:0000313" key="1">
    <source>
        <dbReference type="EMBL" id="SKB50658.1"/>
    </source>
</evidence>
<reference evidence="1 2" key="1">
    <citation type="submission" date="2017-02" db="EMBL/GenBank/DDBJ databases">
        <authorList>
            <person name="Peterson S.W."/>
        </authorList>
    </citation>
    <scope>NUCLEOTIDE SEQUENCE [LARGE SCALE GENOMIC DNA]</scope>
    <source>
        <strain evidence="1 2">DSM 22899</strain>
    </source>
</reference>
<dbReference type="STRING" id="623280.SAMN05660226_01750"/>
<dbReference type="RefSeq" id="WP_079716415.1">
    <property type="nucleotide sequence ID" value="NZ_FUYS01000003.1"/>
</dbReference>
<dbReference type="AlphaFoldDB" id="A0A1T5BTN3"/>
<gene>
    <name evidence="1" type="ORF">SAMN05660226_01750</name>
</gene>
<dbReference type="EMBL" id="FUYS01000003">
    <property type="protein sequence ID" value="SKB50658.1"/>
    <property type="molecule type" value="Genomic_DNA"/>
</dbReference>
<accession>A0A1T5BTN3</accession>
<dbReference type="Proteomes" id="UP000190541">
    <property type="component" value="Unassembled WGS sequence"/>
</dbReference>
<organism evidence="1 2">
    <name type="scientific">Parapedobacter luteus</name>
    <dbReference type="NCBI Taxonomy" id="623280"/>
    <lineage>
        <taxon>Bacteria</taxon>
        <taxon>Pseudomonadati</taxon>
        <taxon>Bacteroidota</taxon>
        <taxon>Sphingobacteriia</taxon>
        <taxon>Sphingobacteriales</taxon>
        <taxon>Sphingobacteriaceae</taxon>
        <taxon>Parapedobacter</taxon>
    </lineage>
</organism>
<proteinExistence type="predicted"/>